<evidence type="ECO:0000259" key="7">
    <source>
        <dbReference type="PROSITE" id="PS50262"/>
    </source>
</evidence>
<dbReference type="PANTHER" id="PTHR46895">
    <property type="entry name" value="PROTEIN CBG20548-RELATED"/>
    <property type="match status" value="1"/>
</dbReference>
<evidence type="ECO:0000256" key="5">
    <source>
        <dbReference type="SAM" id="MobiDB-lite"/>
    </source>
</evidence>
<dbReference type="PANTHER" id="PTHR46895:SF7">
    <property type="entry name" value="G-PROTEIN COUPLED RECEPTORS FAMILY 1 PROFILE DOMAIN-CONTAINING PROTEIN"/>
    <property type="match status" value="1"/>
</dbReference>
<dbReference type="EMBL" id="BTRK01000004">
    <property type="protein sequence ID" value="GMR44931.1"/>
    <property type="molecule type" value="Genomic_DNA"/>
</dbReference>
<feature type="transmembrane region" description="Helical" evidence="6">
    <location>
        <begin position="220"/>
        <end position="243"/>
    </location>
</feature>
<comment type="subcellular location">
    <subcellularLocation>
        <location evidence="1">Membrane</location>
    </subcellularLocation>
</comment>
<feature type="domain" description="G-protein coupled receptors family 1 profile" evidence="7">
    <location>
        <begin position="49"/>
        <end position="337"/>
    </location>
</feature>
<feature type="transmembrane region" description="Helical" evidence="6">
    <location>
        <begin position="117"/>
        <end position="137"/>
    </location>
</feature>
<dbReference type="CDD" id="cd14978">
    <property type="entry name" value="7tmA_FMRFamide_R-like"/>
    <property type="match status" value="1"/>
</dbReference>
<evidence type="ECO:0000256" key="4">
    <source>
        <dbReference type="ARBA" id="ARBA00023136"/>
    </source>
</evidence>
<keyword evidence="9" id="KW-1185">Reference proteome</keyword>
<feature type="region of interest" description="Disordered" evidence="5">
    <location>
        <begin position="377"/>
        <end position="407"/>
    </location>
</feature>
<dbReference type="SUPFAM" id="SSF81321">
    <property type="entry name" value="Family A G protein-coupled receptor-like"/>
    <property type="match status" value="1"/>
</dbReference>
<evidence type="ECO:0000256" key="3">
    <source>
        <dbReference type="ARBA" id="ARBA00022989"/>
    </source>
</evidence>
<keyword evidence="2 6" id="KW-0812">Transmembrane</keyword>
<reference evidence="9" key="1">
    <citation type="submission" date="2022-10" db="EMBL/GenBank/DDBJ databases">
        <title>Genome assembly of Pristionchus species.</title>
        <authorList>
            <person name="Yoshida K."/>
            <person name="Sommer R.J."/>
        </authorList>
    </citation>
    <scope>NUCLEOTIDE SEQUENCE [LARGE SCALE GENOMIC DNA]</scope>
    <source>
        <strain evidence="9">RS5460</strain>
    </source>
</reference>
<dbReference type="PRINTS" id="PR00237">
    <property type="entry name" value="GPCRRHODOPSN"/>
</dbReference>
<dbReference type="InterPro" id="IPR000276">
    <property type="entry name" value="GPCR_Rhodpsn"/>
</dbReference>
<dbReference type="Gene3D" id="1.20.1070.10">
    <property type="entry name" value="Rhodopsin 7-helix transmembrane proteins"/>
    <property type="match status" value="1"/>
</dbReference>
<proteinExistence type="predicted"/>
<feature type="compositionally biased region" description="Basic and acidic residues" evidence="5">
    <location>
        <begin position="396"/>
        <end position="405"/>
    </location>
</feature>
<evidence type="ECO:0000256" key="2">
    <source>
        <dbReference type="ARBA" id="ARBA00022692"/>
    </source>
</evidence>
<dbReference type="GO" id="GO:0008528">
    <property type="term" value="F:G protein-coupled peptide receptor activity"/>
    <property type="evidence" value="ECO:0007669"/>
    <property type="project" value="InterPro"/>
</dbReference>
<dbReference type="AlphaFoldDB" id="A0AAN5CIA9"/>
<keyword evidence="3 6" id="KW-1133">Transmembrane helix</keyword>
<dbReference type="Proteomes" id="UP001328107">
    <property type="component" value="Unassembled WGS sequence"/>
</dbReference>
<feature type="compositionally biased region" description="Low complexity" evidence="5">
    <location>
        <begin position="446"/>
        <end position="481"/>
    </location>
</feature>
<gene>
    <name evidence="8" type="ORF">PMAYCL1PPCAC_15126</name>
</gene>
<evidence type="ECO:0000256" key="6">
    <source>
        <dbReference type="SAM" id="Phobius"/>
    </source>
</evidence>
<protein>
    <recommendedName>
        <fullName evidence="7">G-protein coupled receptors family 1 profile domain-containing protein</fullName>
    </recommendedName>
</protein>
<dbReference type="GO" id="GO:0016020">
    <property type="term" value="C:membrane"/>
    <property type="evidence" value="ECO:0007669"/>
    <property type="project" value="UniProtKB-SubCell"/>
</dbReference>
<keyword evidence="4 6" id="KW-0472">Membrane</keyword>
<feature type="transmembrane region" description="Helical" evidence="6">
    <location>
        <begin position="70"/>
        <end position="97"/>
    </location>
</feature>
<evidence type="ECO:0000313" key="8">
    <source>
        <dbReference type="EMBL" id="GMR44931.1"/>
    </source>
</evidence>
<evidence type="ECO:0000256" key="1">
    <source>
        <dbReference type="ARBA" id="ARBA00004370"/>
    </source>
</evidence>
<feature type="transmembrane region" description="Helical" evidence="6">
    <location>
        <begin position="158"/>
        <end position="177"/>
    </location>
</feature>
<dbReference type="PROSITE" id="PS50262">
    <property type="entry name" value="G_PROTEIN_RECEP_F1_2"/>
    <property type="match status" value="1"/>
</dbReference>
<evidence type="ECO:0000313" key="9">
    <source>
        <dbReference type="Proteomes" id="UP001328107"/>
    </source>
</evidence>
<dbReference type="InterPro" id="IPR019427">
    <property type="entry name" value="7TM_GPCR_serpentine_rcpt_Srw"/>
</dbReference>
<feature type="compositionally biased region" description="Basic and acidic residues" evidence="5">
    <location>
        <begin position="490"/>
        <end position="501"/>
    </location>
</feature>
<dbReference type="Pfam" id="PF10324">
    <property type="entry name" value="7TM_GPCR_Srw"/>
    <property type="match status" value="1"/>
</dbReference>
<name>A0AAN5CIA9_9BILA</name>
<comment type="caution">
    <text evidence="8">The sequence shown here is derived from an EMBL/GenBank/DDBJ whole genome shotgun (WGS) entry which is preliminary data.</text>
</comment>
<organism evidence="8 9">
    <name type="scientific">Pristionchus mayeri</name>
    <dbReference type="NCBI Taxonomy" id="1317129"/>
    <lineage>
        <taxon>Eukaryota</taxon>
        <taxon>Metazoa</taxon>
        <taxon>Ecdysozoa</taxon>
        <taxon>Nematoda</taxon>
        <taxon>Chromadorea</taxon>
        <taxon>Rhabditida</taxon>
        <taxon>Rhabditina</taxon>
        <taxon>Diplogasteromorpha</taxon>
        <taxon>Diplogasteroidea</taxon>
        <taxon>Neodiplogasteridae</taxon>
        <taxon>Pristionchus</taxon>
    </lineage>
</organism>
<feature type="non-terminal residue" evidence="8">
    <location>
        <position position="1"/>
    </location>
</feature>
<feature type="transmembrane region" description="Helical" evidence="6">
    <location>
        <begin position="37"/>
        <end position="58"/>
    </location>
</feature>
<dbReference type="InterPro" id="IPR017452">
    <property type="entry name" value="GPCR_Rhodpsn_7TM"/>
</dbReference>
<sequence>KYHNSSVIAERWNARCSVDIEDYAIEKYNAKVVFNKYIFPVQFMIAIAGNLLTLAVLLSGTSNRANRLLICLAVCDCLLFLAMSINSIITFESFYVIPAVRLFYYEYRNFMAMLTNWLAAASVWFVLAISVERMLIIKFPFRSLNSNQVCTTLFNRQVVIIAVLIMLITFCAVQVHWFTNYCFAFPSCNGTEIRGACALASTPSDMNLIPEALIAITPTWIIFNTFFVVIIPVAIVIIINISLLKIVKRSNKQELVRTASSSRPRRSDEQERSMTRAIVAIVTCFSVTQGPSGLLHLGGAIAAILQMDPKTQTKLQEMMPYSNALVLTGKMLNFVLFCLTSRAFRVRLLNTMNMWCYKLGVVQRPVLNRKYIYASPTGTTSEKPRASFSRLPTSGENDRPRRDASRSLLTAKSSVASFHWKGRNGQDDSIAMQNGHKKQISSMVSNNNCFGRVNNNNNNNNTHRSSGSRSSQDSSATGSSRPLFMTNNPLEKKPSEETTEM</sequence>
<accession>A0AAN5CIA9</accession>
<feature type="region of interest" description="Disordered" evidence="5">
    <location>
        <begin position="446"/>
        <end position="501"/>
    </location>
</feature>
<feature type="transmembrane region" description="Helical" evidence="6">
    <location>
        <begin position="324"/>
        <end position="344"/>
    </location>
</feature>
<feature type="transmembrane region" description="Helical" evidence="6">
    <location>
        <begin position="277"/>
        <end position="304"/>
    </location>
</feature>